<reference evidence="2" key="1">
    <citation type="submission" date="2014-08" db="EMBL/GenBank/DDBJ databases">
        <authorList>
            <person name="Wibberg D."/>
        </authorList>
    </citation>
    <scope>NUCLEOTIDE SEQUENCE</scope>
</reference>
<name>A0A090JX88_METFO</name>
<organism evidence="2">
    <name type="scientific">Methanobacterium formicicum</name>
    <dbReference type="NCBI Taxonomy" id="2162"/>
    <lineage>
        <taxon>Archaea</taxon>
        <taxon>Methanobacteriati</taxon>
        <taxon>Methanobacteriota</taxon>
        <taxon>Methanomada group</taxon>
        <taxon>Methanobacteria</taxon>
        <taxon>Methanobacteriales</taxon>
        <taxon>Methanobacteriaceae</taxon>
        <taxon>Methanobacterium</taxon>
    </lineage>
</organism>
<accession>A0A090JX88</accession>
<feature type="transmembrane region" description="Helical" evidence="1">
    <location>
        <begin position="126"/>
        <end position="149"/>
    </location>
</feature>
<dbReference type="RefSeq" id="WP_048073239.1">
    <property type="nucleotide sequence ID" value="NZ_JARVXG010000037.1"/>
</dbReference>
<dbReference type="PATRIC" id="fig|2162.9.peg.1875"/>
<dbReference type="AlphaFoldDB" id="A0A090JX88"/>
<feature type="transmembrane region" description="Helical" evidence="1">
    <location>
        <begin position="161"/>
        <end position="189"/>
    </location>
</feature>
<proteinExistence type="predicted"/>
<keyword evidence="1" id="KW-0812">Transmembrane</keyword>
<dbReference type="KEGG" id="mfi:DSM1535_1826"/>
<keyword evidence="1" id="KW-0472">Membrane</keyword>
<feature type="transmembrane region" description="Helical" evidence="1">
    <location>
        <begin position="218"/>
        <end position="246"/>
    </location>
</feature>
<evidence type="ECO:0000313" key="2">
    <source>
        <dbReference type="EMBL" id="CEA14151.1"/>
    </source>
</evidence>
<sequence length="255" mass="26914">MAYLECDKCGGQYQLEGNESPEDFDDTCECGGKLKYVTSSDRIHRTKILSNINNPGVPCPYCDYKNKSNAKFCKQCGKKLEKNLISQINDEINLFAVFIGLAVSCIVLIIGSLLFGAIVASASLDISIYIGVVLVFMALCGGTTTGIVCGHKFKDGAINGFFMSLVALVILGFIVGLFLFIAMGITAALSSAFSSYSSTATSSSLGSSTSSSAGSGDFFLTIFKGIVIMILIFVFGAVGGSFGVFIKKALKSVSN</sequence>
<dbReference type="EMBL" id="LN515531">
    <property type="protein sequence ID" value="CEA14151.1"/>
    <property type="molecule type" value="Genomic_DNA"/>
</dbReference>
<protein>
    <submittedName>
        <fullName evidence="2">Putative membrane protein</fullName>
    </submittedName>
</protein>
<keyword evidence="1" id="KW-1133">Transmembrane helix</keyword>
<gene>
    <name evidence="2" type="ORF">DSM1535_1826</name>
</gene>
<feature type="transmembrane region" description="Helical" evidence="1">
    <location>
        <begin position="92"/>
        <end position="120"/>
    </location>
</feature>
<evidence type="ECO:0000256" key="1">
    <source>
        <dbReference type="SAM" id="Phobius"/>
    </source>
</evidence>